<evidence type="ECO:0000313" key="2">
    <source>
        <dbReference type="EMBL" id="GGO51390.1"/>
    </source>
</evidence>
<protein>
    <submittedName>
        <fullName evidence="2">Uncharacterized protein</fullName>
    </submittedName>
</protein>
<reference evidence="3" key="1">
    <citation type="journal article" date="2019" name="Int. J. Syst. Evol. Microbiol.">
        <title>The Global Catalogue of Microorganisms (GCM) 10K type strain sequencing project: providing services to taxonomists for standard genome sequencing and annotation.</title>
        <authorList>
            <consortium name="The Broad Institute Genomics Platform"/>
            <consortium name="The Broad Institute Genome Sequencing Center for Infectious Disease"/>
            <person name="Wu L."/>
            <person name="Ma J."/>
        </authorList>
    </citation>
    <scope>NUCLEOTIDE SEQUENCE [LARGE SCALE GENOMIC DNA]</scope>
    <source>
        <strain evidence="3">CGMCC 4.7349</strain>
    </source>
</reference>
<gene>
    <name evidence="2" type="ORF">GCM10012286_53990</name>
</gene>
<dbReference type="EMBL" id="BMNG01000012">
    <property type="protein sequence ID" value="GGO51390.1"/>
    <property type="molecule type" value="Genomic_DNA"/>
</dbReference>
<dbReference type="Proteomes" id="UP000656881">
    <property type="component" value="Unassembled WGS sequence"/>
</dbReference>
<comment type="caution">
    <text evidence="2">The sequence shown here is derived from an EMBL/GenBank/DDBJ whole genome shotgun (WGS) entry which is preliminary data.</text>
</comment>
<accession>A0ABQ2MGF1</accession>
<organism evidence="2 3">
    <name type="scientific">Streptomyces lasiicapitis</name>
    <dbReference type="NCBI Taxonomy" id="1923961"/>
    <lineage>
        <taxon>Bacteria</taxon>
        <taxon>Bacillati</taxon>
        <taxon>Actinomycetota</taxon>
        <taxon>Actinomycetes</taxon>
        <taxon>Kitasatosporales</taxon>
        <taxon>Streptomycetaceae</taxon>
        <taxon>Streptomyces</taxon>
    </lineage>
</organism>
<feature type="compositionally biased region" description="Basic and acidic residues" evidence="1">
    <location>
        <begin position="10"/>
        <end position="31"/>
    </location>
</feature>
<evidence type="ECO:0000313" key="3">
    <source>
        <dbReference type="Proteomes" id="UP000656881"/>
    </source>
</evidence>
<proteinExistence type="predicted"/>
<keyword evidence="3" id="KW-1185">Reference proteome</keyword>
<sequence length="67" mass="6802">MGRGAAAGRARLDPDHADGPPKARFNVRDWGPDSACGPGTGGPYGRIDSVDRMAGSGQITGGSHPNE</sequence>
<name>A0ABQ2MGF1_9ACTN</name>
<evidence type="ECO:0000256" key="1">
    <source>
        <dbReference type="SAM" id="MobiDB-lite"/>
    </source>
</evidence>
<feature type="region of interest" description="Disordered" evidence="1">
    <location>
        <begin position="1"/>
        <end position="67"/>
    </location>
</feature>